<comment type="caution">
    <text evidence="1">The sequence shown here is derived from an EMBL/GenBank/DDBJ whole genome shotgun (WGS) entry which is preliminary data.</text>
</comment>
<sequence length="173" mass="19375">MLVLADTDGLRIDLDQFRQRIHQPASDGDGPTDGDIIIGKLVTGRFGGRVDGSTLFADNKDLHGTVELLVRDEVFRFAAGSSVTDGDGLYLVSFNHFAEFRSRFSFFVYRRVRIDVFIVYEIALCIEADHLTTGAKAGIDTHYPFLSQGWGKKQLAQVFGKDPDRFVIGLFFY</sequence>
<dbReference type="Proteomes" id="UP000231846">
    <property type="component" value="Unassembled WGS sequence"/>
</dbReference>
<dbReference type="AlphaFoldDB" id="A0A2M9V3R0"/>
<evidence type="ECO:0000313" key="2">
    <source>
        <dbReference type="Proteomes" id="UP000231846"/>
    </source>
</evidence>
<proteinExistence type="predicted"/>
<reference evidence="1 2" key="1">
    <citation type="journal article" date="2017" name="MBio">
        <title>Gut Symbiont Bacteroides fragilis Secretes a Eukaryotic-Like Ubiquitin Protein That Mediates Intraspecies Antagonism.</title>
        <authorList>
            <person name="Chatzidaki-Livanis M."/>
            <person name="Coyne M.J."/>
            <person name="Roelofs K.G."/>
            <person name="Gentyala R.R."/>
            <person name="Caldwell J.M."/>
            <person name="Comstock L.E."/>
        </authorList>
    </citation>
    <scope>NUCLEOTIDE SEQUENCE [LARGE SCALE GENOMIC DNA]</scope>
    <source>
        <strain evidence="1 2">12905</strain>
    </source>
</reference>
<gene>
    <name evidence="1" type="ORF">CQW34_03452</name>
</gene>
<name>A0A2M9V3R0_BACFG</name>
<accession>A0A2M9V3R0</accession>
<evidence type="ECO:0000313" key="1">
    <source>
        <dbReference type="EMBL" id="PJY72872.1"/>
    </source>
</evidence>
<protein>
    <submittedName>
        <fullName evidence="1">Uncharacterized protein</fullName>
    </submittedName>
</protein>
<dbReference type="EMBL" id="PDCW01000030">
    <property type="protein sequence ID" value="PJY72872.1"/>
    <property type="molecule type" value="Genomic_DNA"/>
</dbReference>
<organism evidence="1 2">
    <name type="scientific">Bacteroides fragilis</name>
    <dbReference type="NCBI Taxonomy" id="817"/>
    <lineage>
        <taxon>Bacteria</taxon>
        <taxon>Pseudomonadati</taxon>
        <taxon>Bacteroidota</taxon>
        <taxon>Bacteroidia</taxon>
        <taxon>Bacteroidales</taxon>
        <taxon>Bacteroidaceae</taxon>
        <taxon>Bacteroides</taxon>
    </lineage>
</organism>